<dbReference type="RefSeq" id="WP_087146221.1">
    <property type="nucleotide sequence ID" value="NZ_FUKJ01000090.1"/>
</dbReference>
<name>A0A1R4H3H5_9GAMM</name>
<accession>A0A1R4H3H5</accession>
<gene>
    <name evidence="3" type="ORF">CRENPOLYSF2_180009</name>
</gene>
<protein>
    <recommendedName>
        <fullName evidence="2">J domain-containing protein</fullName>
    </recommendedName>
</protein>
<dbReference type="SUPFAM" id="SSF46565">
    <property type="entry name" value="Chaperone J-domain"/>
    <property type="match status" value="1"/>
</dbReference>
<dbReference type="PROSITE" id="PS00636">
    <property type="entry name" value="DNAJ_1"/>
    <property type="match status" value="1"/>
</dbReference>
<dbReference type="SMART" id="SM00271">
    <property type="entry name" value="DnaJ"/>
    <property type="match status" value="1"/>
</dbReference>
<dbReference type="AlphaFoldDB" id="A0A1R4H3H5"/>
<dbReference type="PANTHER" id="PTHR44825:SF1">
    <property type="entry name" value="DNAJ HOMOLOG SUBFAMILY C MEMBER 4"/>
    <property type="match status" value="1"/>
</dbReference>
<dbReference type="OrthoDB" id="5771095at2"/>
<dbReference type="Pfam" id="PF00226">
    <property type="entry name" value="DnaJ"/>
    <property type="match status" value="1"/>
</dbReference>
<evidence type="ECO:0000259" key="2">
    <source>
        <dbReference type="PROSITE" id="PS50076"/>
    </source>
</evidence>
<keyword evidence="4" id="KW-1185">Reference proteome</keyword>
<reference evidence="4" key="1">
    <citation type="submission" date="2017-02" db="EMBL/GenBank/DDBJ databases">
        <authorList>
            <person name="Daims H."/>
        </authorList>
    </citation>
    <scope>NUCLEOTIDE SEQUENCE [LARGE SCALE GENOMIC DNA]</scope>
</reference>
<feature type="domain" description="J" evidence="2">
    <location>
        <begin position="3"/>
        <end position="62"/>
    </location>
</feature>
<sequence length="113" mass="12992">MKTPYEILDVNEQATDGEIKQAYLQKVKQYPPDHHHNLFQQIHNAYQTLKDQKSRLNYALFHYPEADFDALLNQALVSSEALTLSADSFDKLLRASIDDSIFQLSTTHKINNA</sequence>
<keyword evidence="1" id="KW-0143">Chaperone</keyword>
<organism evidence="3 4">
    <name type="scientific">Crenothrix polyspora</name>
    <dbReference type="NCBI Taxonomy" id="360316"/>
    <lineage>
        <taxon>Bacteria</taxon>
        <taxon>Pseudomonadati</taxon>
        <taxon>Pseudomonadota</taxon>
        <taxon>Gammaproteobacteria</taxon>
        <taxon>Methylococcales</taxon>
        <taxon>Crenotrichaceae</taxon>
        <taxon>Crenothrix</taxon>
    </lineage>
</organism>
<dbReference type="EMBL" id="FUKJ01000090">
    <property type="protein sequence ID" value="SJM90727.1"/>
    <property type="molecule type" value="Genomic_DNA"/>
</dbReference>
<dbReference type="InterPro" id="IPR036869">
    <property type="entry name" value="J_dom_sf"/>
</dbReference>
<dbReference type="InterPro" id="IPR018253">
    <property type="entry name" value="DnaJ_domain_CS"/>
</dbReference>
<dbReference type="Proteomes" id="UP000195442">
    <property type="component" value="Unassembled WGS sequence"/>
</dbReference>
<evidence type="ECO:0000313" key="3">
    <source>
        <dbReference type="EMBL" id="SJM90727.1"/>
    </source>
</evidence>
<evidence type="ECO:0000313" key="4">
    <source>
        <dbReference type="Proteomes" id="UP000195442"/>
    </source>
</evidence>
<dbReference type="PRINTS" id="PR00625">
    <property type="entry name" value="JDOMAIN"/>
</dbReference>
<dbReference type="Gene3D" id="1.10.287.110">
    <property type="entry name" value="DnaJ domain"/>
    <property type="match status" value="1"/>
</dbReference>
<dbReference type="InterPro" id="IPR052763">
    <property type="entry name" value="DnaJ_C4"/>
</dbReference>
<dbReference type="InterPro" id="IPR001623">
    <property type="entry name" value="DnaJ_domain"/>
</dbReference>
<evidence type="ECO:0000256" key="1">
    <source>
        <dbReference type="ARBA" id="ARBA00023186"/>
    </source>
</evidence>
<dbReference type="CDD" id="cd06257">
    <property type="entry name" value="DnaJ"/>
    <property type="match status" value="1"/>
</dbReference>
<dbReference type="PANTHER" id="PTHR44825">
    <property type="match status" value="1"/>
</dbReference>
<dbReference type="PROSITE" id="PS50076">
    <property type="entry name" value="DNAJ_2"/>
    <property type="match status" value="1"/>
</dbReference>
<proteinExistence type="predicted"/>